<dbReference type="Proteomes" id="UP000568486">
    <property type="component" value="Unassembled WGS sequence"/>
</dbReference>
<comment type="caution">
    <text evidence="1">The sequence shown here is derived from an EMBL/GenBank/DDBJ whole genome shotgun (WGS) entry which is preliminary data.</text>
</comment>
<dbReference type="EMBL" id="JAAVLR010000001">
    <property type="protein sequence ID" value="NKC27818.1"/>
    <property type="molecule type" value="Genomic_DNA"/>
</dbReference>
<reference evidence="1 2" key="1">
    <citation type="submission" date="2020-03" db="EMBL/GenBank/DDBJ databases">
        <title>Whole genome sequencing of clinical and environmental type strains of Ochrobactrum.</title>
        <authorList>
            <person name="Dharne M."/>
        </authorList>
    </citation>
    <scope>NUCLEOTIDE SEQUENCE [LARGE SCALE GENOMIC DNA]</scope>
    <source>
        <strain evidence="1 2">DSM 22292</strain>
    </source>
</reference>
<evidence type="ECO:0000313" key="2">
    <source>
        <dbReference type="Proteomes" id="UP000568486"/>
    </source>
</evidence>
<keyword evidence="2" id="KW-1185">Reference proteome</keyword>
<accession>A0ABX1DW63</accession>
<name>A0ABX1DW63_9HYPH</name>
<sequence length="80" mass="9026">MPIAAFQAEYSRKQEMKRLRFHLIVRAETPRQIASPVAPLEPFGRVPPVEGFAAKALYPVFSAVHCSGSFIVHINLNKYE</sequence>
<gene>
    <name evidence="1" type="ORF">HED52_04040</name>
</gene>
<evidence type="ECO:0000313" key="1">
    <source>
        <dbReference type="EMBL" id="NKC27818.1"/>
    </source>
</evidence>
<organism evidence="1 2">
    <name type="scientific">Brucella ciceri</name>
    <dbReference type="NCBI Taxonomy" id="391287"/>
    <lineage>
        <taxon>Bacteria</taxon>
        <taxon>Pseudomonadati</taxon>
        <taxon>Pseudomonadota</taxon>
        <taxon>Alphaproteobacteria</taxon>
        <taxon>Hyphomicrobiales</taxon>
        <taxon>Brucellaceae</taxon>
        <taxon>Brucella/Ochrobactrum group</taxon>
        <taxon>Brucella</taxon>
    </lineage>
</organism>
<protein>
    <recommendedName>
        <fullName evidence="3">Transposase</fullName>
    </recommendedName>
</protein>
<evidence type="ECO:0008006" key="3">
    <source>
        <dbReference type="Google" id="ProtNLM"/>
    </source>
</evidence>
<proteinExistence type="predicted"/>